<evidence type="ECO:0000313" key="1">
    <source>
        <dbReference type="EMBL" id="VFK52425.1"/>
    </source>
</evidence>
<dbReference type="EMBL" id="CAADFS010000179">
    <property type="protein sequence ID" value="VFK52425.1"/>
    <property type="molecule type" value="Genomic_DNA"/>
</dbReference>
<accession>A0A450ZF39</accession>
<proteinExistence type="predicted"/>
<sequence length="82" mass="9532">MALRRRLPNDLDGVLEELAPYHQDIEGLVVESTYNWYWLVDGPIEAGFWVRLANTAAIIQYKKLNYTDDDPDARFLATIAYR</sequence>
<name>A0A450ZF39_9GAMM</name>
<protein>
    <submittedName>
        <fullName evidence="1">Uncharacterized protein</fullName>
    </submittedName>
</protein>
<organism evidence="1">
    <name type="scientific">Candidatus Kentrum sp. TC</name>
    <dbReference type="NCBI Taxonomy" id="2126339"/>
    <lineage>
        <taxon>Bacteria</taxon>
        <taxon>Pseudomonadati</taxon>
        <taxon>Pseudomonadota</taxon>
        <taxon>Gammaproteobacteria</taxon>
        <taxon>Candidatus Kentrum</taxon>
    </lineage>
</organism>
<gene>
    <name evidence="1" type="ORF">BECKTC1821D_GA0114238_11793</name>
</gene>
<reference evidence="1" key="1">
    <citation type="submission" date="2019-02" db="EMBL/GenBank/DDBJ databases">
        <authorList>
            <person name="Gruber-Vodicka R. H."/>
            <person name="Seah K. B. B."/>
        </authorList>
    </citation>
    <scope>NUCLEOTIDE SEQUENCE</scope>
    <source>
        <strain evidence="1">BECK_BZ123</strain>
    </source>
</reference>
<dbReference type="AlphaFoldDB" id="A0A450ZF39"/>